<evidence type="ECO:0000313" key="3">
    <source>
        <dbReference type="Proteomes" id="UP000746160"/>
    </source>
</evidence>
<feature type="transmembrane region" description="Helical" evidence="1">
    <location>
        <begin position="39"/>
        <end position="61"/>
    </location>
</feature>
<dbReference type="Proteomes" id="UP000746160">
    <property type="component" value="Unassembled WGS sequence"/>
</dbReference>
<reference evidence="2" key="1">
    <citation type="journal article" date="2021" name="Genes Genomics">
        <title>Comparative genomic analysis of Mycoplasma anatis strains.</title>
        <authorList>
            <person name="Zhou Q."/>
            <person name="Mai K."/>
            <person name="Yang D."/>
            <person name="Liu J."/>
            <person name="Yan Z."/>
            <person name="Luo C."/>
            <person name="Tan Y."/>
            <person name="Cao S."/>
            <person name="Zhou Q."/>
            <person name="Chen L."/>
            <person name="Chen F."/>
        </authorList>
    </citation>
    <scope>NUCLEOTIDE SEQUENCE</scope>
    <source>
        <strain evidence="2">DP07</strain>
    </source>
</reference>
<gene>
    <name evidence="2" type="ORF">MADP07_00329</name>
</gene>
<dbReference type="EMBL" id="JABZFG010000004">
    <property type="protein sequence ID" value="MBW0602606.1"/>
    <property type="molecule type" value="Genomic_DNA"/>
</dbReference>
<feature type="transmembrane region" description="Helical" evidence="1">
    <location>
        <begin position="12"/>
        <end position="33"/>
    </location>
</feature>
<accession>A0A9Q3L936</accession>
<organism evidence="2 3">
    <name type="scientific">Mycoplasmopsis anatis</name>
    <dbReference type="NCBI Taxonomy" id="171279"/>
    <lineage>
        <taxon>Bacteria</taxon>
        <taxon>Bacillati</taxon>
        <taxon>Mycoplasmatota</taxon>
        <taxon>Mycoplasmoidales</taxon>
        <taxon>Metamycoplasmataceae</taxon>
        <taxon>Mycoplasmopsis</taxon>
    </lineage>
</organism>
<name>A0A9Q3L936_9BACT</name>
<evidence type="ECO:0000256" key="1">
    <source>
        <dbReference type="SAM" id="Phobius"/>
    </source>
</evidence>
<dbReference type="AlphaFoldDB" id="A0A9Q3L936"/>
<protein>
    <submittedName>
        <fullName evidence="2">Uncharacterized protein</fullName>
    </submittedName>
</protein>
<sequence length="150" mass="17299">MKSKKLTDSKIFIIIFFTLILTVVLALVITSFLTKTISLIFGFIIGVLGVFFIFLVDDIFLQISLYKGRSSAILMIVIRFMFNMVFILILTWILFSINANSIYFYNIELIQIIDTKINFFSYLAGLSSIYISIIIDLVVNKIIKRKRKEG</sequence>
<keyword evidence="1" id="KW-0472">Membrane</keyword>
<feature type="transmembrane region" description="Helical" evidence="1">
    <location>
        <begin position="119"/>
        <end position="139"/>
    </location>
</feature>
<feature type="transmembrane region" description="Helical" evidence="1">
    <location>
        <begin position="73"/>
        <end position="99"/>
    </location>
</feature>
<comment type="caution">
    <text evidence="2">The sequence shown here is derived from an EMBL/GenBank/DDBJ whole genome shotgun (WGS) entry which is preliminary data.</text>
</comment>
<proteinExistence type="predicted"/>
<evidence type="ECO:0000313" key="2">
    <source>
        <dbReference type="EMBL" id="MBW0602606.1"/>
    </source>
</evidence>
<keyword evidence="1" id="KW-1133">Transmembrane helix</keyword>
<dbReference type="RefSeq" id="WP_218675294.1">
    <property type="nucleotide sequence ID" value="NZ_JABZFC010000002.1"/>
</dbReference>
<keyword evidence="1" id="KW-0812">Transmembrane</keyword>